<dbReference type="Proteomes" id="UP001165960">
    <property type="component" value="Unassembled WGS sequence"/>
</dbReference>
<comment type="caution">
    <text evidence="1">The sequence shown here is derived from an EMBL/GenBank/DDBJ whole genome shotgun (WGS) entry which is preliminary data.</text>
</comment>
<evidence type="ECO:0000313" key="1">
    <source>
        <dbReference type="EMBL" id="KAJ9063373.1"/>
    </source>
</evidence>
<protein>
    <submittedName>
        <fullName evidence="1">Uncharacterized protein</fullName>
    </submittedName>
</protein>
<evidence type="ECO:0000313" key="2">
    <source>
        <dbReference type="Proteomes" id="UP001165960"/>
    </source>
</evidence>
<sequence length="225" mass="25321">MVVQSASLMPISSILSIQFYMGLQHSRNAAGIPVTFGLGGVAVEMKLPSTVWIGEQGQFGSKHVLHPGMMTAWPQICFKKKMYITHHTFCFKARHVEFYWGKPTVMSKPVHCPPNRLCKCLQFKIIWDNIVKLLANQTKVLLALNPVLEFKEIMKSKPLSFAGPGHKHLCASILHVNITGEYEEFHIYNLDGDNFYSLQHFTFPLALSSKILDAAISLTDVVKFS</sequence>
<proteinExistence type="predicted"/>
<organism evidence="1 2">
    <name type="scientific">Entomophthora muscae</name>
    <dbReference type="NCBI Taxonomy" id="34485"/>
    <lineage>
        <taxon>Eukaryota</taxon>
        <taxon>Fungi</taxon>
        <taxon>Fungi incertae sedis</taxon>
        <taxon>Zoopagomycota</taxon>
        <taxon>Entomophthoromycotina</taxon>
        <taxon>Entomophthoromycetes</taxon>
        <taxon>Entomophthorales</taxon>
        <taxon>Entomophthoraceae</taxon>
        <taxon>Entomophthora</taxon>
    </lineage>
</organism>
<reference evidence="1" key="1">
    <citation type="submission" date="2022-04" db="EMBL/GenBank/DDBJ databases">
        <title>Genome of the entomopathogenic fungus Entomophthora muscae.</title>
        <authorList>
            <person name="Elya C."/>
            <person name="Lovett B.R."/>
            <person name="Lee E."/>
            <person name="Macias A.M."/>
            <person name="Hajek A.E."/>
            <person name="De Bivort B.L."/>
            <person name="Kasson M.T."/>
            <person name="De Fine Licht H.H."/>
            <person name="Stajich J.E."/>
        </authorList>
    </citation>
    <scope>NUCLEOTIDE SEQUENCE</scope>
    <source>
        <strain evidence="1">Berkeley</strain>
    </source>
</reference>
<keyword evidence="2" id="KW-1185">Reference proteome</keyword>
<gene>
    <name evidence="1" type="ORF">DSO57_1000700</name>
</gene>
<dbReference type="EMBL" id="QTSX02004972">
    <property type="protein sequence ID" value="KAJ9063373.1"/>
    <property type="molecule type" value="Genomic_DNA"/>
</dbReference>
<accession>A0ACC2SM54</accession>
<name>A0ACC2SM54_9FUNG</name>